<reference evidence="3" key="1">
    <citation type="submission" date="2020-05" db="EMBL/GenBank/DDBJ databases">
        <title>Mycena genomes resolve the evolution of fungal bioluminescence.</title>
        <authorList>
            <person name="Tsai I.J."/>
        </authorList>
    </citation>
    <scope>NUCLEOTIDE SEQUENCE</scope>
    <source>
        <strain evidence="3">160909Yilan</strain>
    </source>
</reference>
<keyword evidence="1" id="KW-0732">Signal</keyword>
<feature type="domain" description="Amidohydrolase-related" evidence="2">
    <location>
        <begin position="94"/>
        <end position="392"/>
    </location>
</feature>
<evidence type="ECO:0000313" key="4">
    <source>
        <dbReference type="Proteomes" id="UP000623467"/>
    </source>
</evidence>
<accession>A0A8H6ZAH2</accession>
<gene>
    <name evidence="3" type="ORF">MSAN_00593900</name>
</gene>
<dbReference type="EMBL" id="JACAZH010000003">
    <property type="protein sequence ID" value="KAF7373822.1"/>
    <property type="molecule type" value="Genomic_DNA"/>
</dbReference>
<dbReference type="PANTHER" id="PTHR43135:SF3">
    <property type="entry name" value="ALPHA-D-RIBOSE 1-METHYLPHOSPHONATE 5-TRIPHOSPHATE DIPHOSPHATASE"/>
    <property type="match status" value="1"/>
</dbReference>
<dbReference type="InterPro" id="IPR011059">
    <property type="entry name" value="Metal-dep_hydrolase_composite"/>
</dbReference>
<sequence length="402" mass="42042">MLTIKTIFIALIAANLGLCCPQSTHSIENGLEIARINNARRATRDIPEPKKIAITNVRVFDGEKLLPLGTVFIDGDKIVAHAEGAEVVDGNGGTLLPGFIDAHTHPASVDDLEALAANGVTSTMVMMCRPPAVCESLLNHTGLTDVRFAGMGAISPNSSLAAQFSIMPNETISSPSQAPQFVAEQLAIGATFIKIAEDVLTSPTRLDQPTLNALVDAAHAKNVPVACHAADYAAFDAALASHADQIQHAPQDIPLDSPLIARFIAQKTVSVPTLLIFQVHIARGDAPASVYGVANTSVTQLYHAGVPILAGTDSTSATFGVGLHTELENLVGAGMATVDVLRSATVLAAQHNLLWDRGVIAPGMRADLVLISGDPIANISATRNIQKVWITGIEYEGVATSG</sequence>
<dbReference type="Pfam" id="PF01979">
    <property type="entry name" value="Amidohydro_1"/>
    <property type="match status" value="1"/>
</dbReference>
<dbReference type="InterPro" id="IPR051781">
    <property type="entry name" value="Metallo-dep_Hydrolase"/>
</dbReference>
<dbReference type="Gene3D" id="3.40.50.10910">
    <property type="entry name" value="Amidohydrolase"/>
    <property type="match status" value="1"/>
</dbReference>
<dbReference type="SUPFAM" id="SSF51556">
    <property type="entry name" value="Metallo-dependent hydrolases"/>
    <property type="match status" value="1"/>
</dbReference>
<dbReference type="OrthoDB" id="5595695at2759"/>
<keyword evidence="4" id="KW-1185">Reference proteome</keyword>
<dbReference type="GO" id="GO:0016810">
    <property type="term" value="F:hydrolase activity, acting on carbon-nitrogen (but not peptide) bonds"/>
    <property type="evidence" value="ECO:0007669"/>
    <property type="project" value="InterPro"/>
</dbReference>
<dbReference type="InterPro" id="IPR032466">
    <property type="entry name" value="Metal_Hydrolase"/>
</dbReference>
<feature type="signal peptide" evidence="1">
    <location>
        <begin position="1"/>
        <end position="26"/>
    </location>
</feature>
<dbReference type="AlphaFoldDB" id="A0A8H6ZAH2"/>
<organism evidence="3 4">
    <name type="scientific">Mycena sanguinolenta</name>
    <dbReference type="NCBI Taxonomy" id="230812"/>
    <lineage>
        <taxon>Eukaryota</taxon>
        <taxon>Fungi</taxon>
        <taxon>Dikarya</taxon>
        <taxon>Basidiomycota</taxon>
        <taxon>Agaricomycotina</taxon>
        <taxon>Agaricomycetes</taxon>
        <taxon>Agaricomycetidae</taxon>
        <taxon>Agaricales</taxon>
        <taxon>Marasmiineae</taxon>
        <taxon>Mycenaceae</taxon>
        <taxon>Mycena</taxon>
    </lineage>
</organism>
<evidence type="ECO:0000313" key="3">
    <source>
        <dbReference type="EMBL" id="KAF7373822.1"/>
    </source>
</evidence>
<feature type="chain" id="PRO_5034152307" evidence="1">
    <location>
        <begin position="27"/>
        <end position="402"/>
    </location>
</feature>
<dbReference type="Gene3D" id="2.30.40.10">
    <property type="entry name" value="Urease, subunit C, domain 1"/>
    <property type="match status" value="1"/>
</dbReference>
<evidence type="ECO:0000256" key="1">
    <source>
        <dbReference type="SAM" id="SignalP"/>
    </source>
</evidence>
<evidence type="ECO:0000259" key="2">
    <source>
        <dbReference type="Pfam" id="PF01979"/>
    </source>
</evidence>
<dbReference type="PANTHER" id="PTHR43135">
    <property type="entry name" value="ALPHA-D-RIBOSE 1-METHYLPHOSPHONATE 5-TRIPHOSPHATE DIPHOSPHATASE"/>
    <property type="match status" value="1"/>
</dbReference>
<protein>
    <submittedName>
        <fullName evidence="3">Putative adenine deaminase</fullName>
    </submittedName>
</protein>
<name>A0A8H6ZAH2_9AGAR</name>
<comment type="caution">
    <text evidence="3">The sequence shown here is derived from an EMBL/GenBank/DDBJ whole genome shotgun (WGS) entry which is preliminary data.</text>
</comment>
<proteinExistence type="predicted"/>
<dbReference type="InterPro" id="IPR006680">
    <property type="entry name" value="Amidohydro-rel"/>
</dbReference>
<dbReference type="SUPFAM" id="SSF51338">
    <property type="entry name" value="Composite domain of metallo-dependent hydrolases"/>
    <property type="match status" value="1"/>
</dbReference>
<dbReference type="Gene3D" id="3.30.110.90">
    <property type="entry name" value="Amidohydrolase"/>
    <property type="match status" value="1"/>
</dbReference>
<dbReference type="Proteomes" id="UP000623467">
    <property type="component" value="Unassembled WGS sequence"/>
</dbReference>
<dbReference type="Gene3D" id="1.20.58.520">
    <property type="entry name" value="Amidohydrolase"/>
    <property type="match status" value="1"/>
</dbReference>